<evidence type="ECO:0000313" key="4">
    <source>
        <dbReference type="Proteomes" id="UP000241848"/>
    </source>
</evidence>
<dbReference type="InterPro" id="IPR029058">
    <property type="entry name" value="AB_hydrolase_fold"/>
</dbReference>
<dbReference type="InterPro" id="IPR001375">
    <property type="entry name" value="Peptidase_S9_cat"/>
</dbReference>
<gene>
    <name evidence="3" type="ORF">C7B45_04885</name>
</gene>
<organism evidence="3 4">
    <name type="scientific">Sulfobacillus acidophilus</name>
    <dbReference type="NCBI Taxonomy" id="53633"/>
    <lineage>
        <taxon>Bacteria</taxon>
        <taxon>Bacillati</taxon>
        <taxon>Bacillota</taxon>
        <taxon>Clostridia</taxon>
        <taxon>Eubacteriales</taxon>
        <taxon>Clostridiales Family XVII. Incertae Sedis</taxon>
        <taxon>Sulfobacillus</taxon>
    </lineage>
</organism>
<feature type="domain" description="Peptidase S9 prolyl oligopeptidase catalytic" evidence="2">
    <location>
        <begin position="2"/>
        <end position="174"/>
    </location>
</feature>
<dbReference type="PANTHER" id="PTHR42776:SF27">
    <property type="entry name" value="DIPEPTIDYL PEPTIDASE FAMILY MEMBER 6"/>
    <property type="match status" value="1"/>
</dbReference>
<protein>
    <recommendedName>
        <fullName evidence="2">Peptidase S9 prolyl oligopeptidase catalytic domain-containing protein</fullName>
    </recommendedName>
</protein>
<dbReference type="GO" id="GO:0006508">
    <property type="term" value="P:proteolysis"/>
    <property type="evidence" value="ECO:0007669"/>
    <property type="project" value="InterPro"/>
</dbReference>
<dbReference type="Gene3D" id="3.40.50.1820">
    <property type="entry name" value="alpha/beta hydrolase"/>
    <property type="match status" value="1"/>
</dbReference>
<sequence>MVHANWGPQEGEDAIRLIEALSAEHIVDVARVGVFGPSYGGFMTNWMITEYPSQIRRAVALSTVSHLLTSAFGIDHWESLATDQGGWPWERPQYYQTHSPVMKAQNVEAPLLLLHGEDDMTCPLIEAEMMFVALRWQRKAVEMVRYPGESHSFHRAGRLATLVDVHNRMLSWFAAL</sequence>
<dbReference type="SUPFAM" id="SSF53474">
    <property type="entry name" value="alpha/beta-Hydrolases"/>
    <property type="match status" value="1"/>
</dbReference>
<name>A0A2T2WL34_9FIRM</name>
<proteinExistence type="predicted"/>
<evidence type="ECO:0000259" key="2">
    <source>
        <dbReference type="Pfam" id="PF00326"/>
    </source>
</evidence>
<dbReference type="GO" id="GO:0004252">
    <property type="term" value="F:serine-type endopeptidase activity"/>
    <property type="evidence" value="ECO:0007669"/>
    <property type="project" value="TreeGrafter"/>
</dbReference>
<keyword evidence="1" id="KW-0378">Hydrolase</keyword>
<dbReference type="AlphaFoldDB" id="A0A2T2WL34"/>
<accession>A0A2T2WL34</accession>
<dbReference type="PANTHER" id="PTHR42776">
    <property type="entry name" value="SERINE PEPTIDASE S9 FAMILY MEMBER"/>
    <property type="match status" value="1"/>
</dbReference>
<evidence type="ECO:0000313" key="3">
    <source>
        <dbReference type="EMBL" id="PSR22959.1"/>
    </source>
</evidence>
<dbReference type="Pfam" id="PF00326">
    <property type="entry name" value="Peptidase_S9"/>
    <property type="match status" value="1"/>
</dbReference>
<dbReference type="Proteomes" id="UP000241848">
    <property type="component" value="Unassembled WGS sequence"/>
</dbReference>
<comment type="caution">
    <text evidence="3">The sequence shown here is derived from an EMBL/GenBank/DDBJ whole genome shotgun (WGS) entry which is preliminary data.</text>
</comment>
<dbReference type="EMBL" id="PXYV01000010">
    <property type="protein sequence ID" value="PSR22959.1"/>
    <property type="molecule type" value="Genomic_DNA"/>
</dbReference>
<evidence type="ECO:0000256" key="1">
    <source>
        <dbReference type="ARBA" id="ARBA00022801"/>
    </source>
</evidence>
<reference evidence="3 4" key="1">
    <citation type="journal article" date="2014" name="BMC Genomics">
        <title>Comparison of environmental and isolate Sulfobacillus genomes reveals diverse carbon, sulfur, nitrogen, and hydrogen metabolisms.</title>
        <authorList>
            <person name="Justice N.B."/>
            <person name="Norman A."/>
            <person name="Brown C.T."/>
            <person name="Singh A."/>
            <person name="Thomas B.C."/>
            <person name="Banfield J.F."/>
        </authorList>
    </citation>
    <scope>NUCLEOTIDE SEQUENCE [LARGE SCALE GENOMIC DNA]</scope>
    <source>
        <strain evidence="3">AMDSBA3</strain>
    </source>
</reference>